<dbReference type="GO" id="GO:0046872">
    <property type="term" value="F:metal ion binding"/>
    <property type="evidence" value="ECO:0007669"/>
    <property type="project" value="InterPro"/>
</dbReference>
<reference evidence="4" key="1">
    <citation type="submission" date="2021-03" db="EMBL/GenBank/DDBJ databases">
        <title>Leucobacter chromiisoli sp. nov., isolated from chromium-containing soil of chemical plant.</title>
        <authorList>
            <person name="Xu Z."/>
        </authorList>
    </citation>
    <scope>NUCLEOTIDE SEQUENCE</scope>
    <source>
        <strain evidence="4">A2</strain>
    </source>
</reference>
<dbReference type="Pfam" id="PF02786">
    <property type="entry name" value="CPSase_L_D2"/>
    <property type="match status" value="1"/>
</dbReference>
<evidence type="ECO:0000256" key="2">
    <source>
        <dbReference type="SAM" id="MobiDB-lite"/>
    </source>
</evidence>
<comment type="caution">
    <text evidence="4">The sequence shown here is derived from an EMBL/GenBank/DDBJ whole genome shotgun (WGS) entry which is preliminary data.</text>
</comment>
<evidence type="ECO:0000259" key="3">
    <source>
        <dbReference type="PROSITE" id="PS50975"/>
    </source>
</evidence>
<feature type="compositionally biased region" description="Polar residues" evidence="2">
    <location>
        <begin position="1"/>
        <end position="27"/>
    </location>
</feature>
<dbReference type="GO" id="GO:0005524">
    <property type="term" value="F:ATP binding"/>
    <property type="evidence" value="ECO:0007669"/>
    <property type="project" value="UniProtKB-UniRule"/>
</dbReference>
<feature type="domain" description="ATP-grasp" evidence="3">
    <location>
        <begin position="258"/>
        <end position="459"/>
    </location>
</feature>
<dbReference type="InterPro" id="IPR005479">
    <property type="entry name" value="CPAse_ATP-bd"/>
</dbReference>
<dbReference type="AlphaFoldDB" id="A0A939LUW2"/>
<feature type="compositionally biased region" description="Basic residues" evidence="2">
    <location>
        <begin position="32"/>
        <end position="47"/>
    </location>
</feature>
<feature type="region of interest" description="Disordered" evidence="2">
    <location>
        <begin position="1"/>
        <end position="117"/>
    </location>
</feature>
<name>A0A939LUW2_9MICO</name>
<dbReference type="Proteomes" id="UP000664398">
    <property type="component" value="Unassembled WGS sequence"/>
</dbReference>
<keyword evidence="1" id="KW-0547">Nucleotide-binding</keyword>
<dbReference type="EMBL" id="JAGDYL010000007">
    <property type="protein sequence ID" value="MBO1804836.1"/>
    <property type="molecule type" value="Genomic_DNA"/>
</dbReference>
<protein>
    <submittedName>
        <fullName evidence="4">Biotin carboxylase</fullName>
    </submittedName>
</protein>
<evidence type="ECO:0000313" key="5">
    <source>
        <dbReference type="Proteomes" id="UP000664398"/>
    </source>
</evidence>
<feature type="compositionally biased region" description="Low complexity" evidence="2">
    <location>
        <begin position="48"/>
        <end position="71"/>
    </location>
</feature>
<dbReference type="Gene3D" id="3.30.470.20">
    <property type="entry name" value="ATP-grasp fold, B domain"/>
    <property type="match status" value="1"/>
</dbReference>
<organism evidence="4 5">
    <name type="scientific">Leucobacter ruminantium</name>
    <dbReference type="NCBI Taxonomy" id="1289170"/>
    <lineage>
        <taxon>Bacteria</taxon>
        <taxon>Bacillati</taxon>
        <taxon>Actinomycetota</taxon>
        <taxon>Actinomycetes</taxon>
        <taxon>Micrococcales</taxon>
        <taxon>Microbacteriaceae</taxon>
        <taxon>Leucobacter</taxon>
    </lineage>
</organism>
<sequence>MARQTASQSTLNTDPVEQSPAESQTSQEAKKAPAKKPAAKAPAKRAASKTSSKTAAKPAAKAPAKPAAKAPQMKDEAAKADAVSTAAPAPKPAAEKKSLARRKRPRKAPATGPVTIGRSGFTKLKNISEIRHYLRTSDTPVFFVGATAFNLLGLDRWVRGFSYISYYDSWDGTHPRVFCPKDKPYVEFESGEQINNWLLRNHEVRAHIERRTPPGKRPQVVMVFFDEETERICEELDYELILPSHALRERLDSKIVTTQIADSVGVPSVPNVLTTVKDWDELVKVTNKAKLGQDLVIQTAYGDSGKTTYFVTSEAEFAAIADEVVGVEIKVMKRINNRPIAIEAVNTRHGTVVGPCMTEITGHADLTPYRGGWAGNEMFPTVLDDESRHAAVQLVRKLGDRLGKEGYRGFFEVDVLLDTDTGDVYLGELNPRVSGASAITNVTAGAYADVPLFAFHLLEYSGIDFEIDVDEINARWEELASEDEWSHMVIKHTTNSVERIDAAPRTGRYVLDHFGNLVYSHGDLDWHLLTNESEAFFLRIYPEGEYRWKGADLGILVTKAHLENSHGGLTLHAKYLIDAIRGMYRTTLIEGDEPQPKPAPAKGK</sequence>
<keyword evidence="5" id="KW-1185">Reference proteome</keyword>
<evidence type="ECO:0000256" key="1">
    <source>
        <dbReference type="PROSITE-ProRule" id="PRU00409"/>
    </source>
</evidence>
<proteinExistence type="predicted"/>
<accession>A0A939LUW2</accession>
<dbReference type="PROSITE" id="PS50975">
    <property type="entry name" value="ATP_GRASP"/>
    <property type="match status" value="1"/>
</dbReference>
<dbReference type="InterPro" id="IPR011761">
    <property type="entry name" value="ATP-grasp"/>
</dbReference>
<dbReference type="SUPFAM" id="SSF56059">
    <property type="entry name" value="Glutathione synthetase ATP-binding domain-like"/>
    <property type="match status" value="1"/>
</dbReference>
<gene>
    <name evidence="4" type="ORF">J4H91_05830</name>
</gene>
<keyword evidence="1" id="KW-0067">ATP-binding</keyword>
<evidence type="ECO:0000313" key="4">
    <source>
        <dbReference type="EMBL" id="MBO1804836.1"/>
    </source>
</evidence>